<accession>A0A3B6NVN8</accession>
<gene>
    <name evidence="2" type="primary">LOC123128756</name>
</gene>
<organism evidence="2">
    <name type="scientific">Triticum aestivum</name>
    <name type="common">Wheat</name>
    <dbReference type="NCBI Taxonomy" id="4565"/>
    <lineage>
        <taxon>Eukaryota</taxon>
        <taxon>Viridiplantae</taxon>
        <taxon>Streptophyta</taxon>
        <taxon>Embryophyta</taxon>
        <taxon>Tracheophyta</taxon>
        <taxon>Spermatophyta</taxon>
        <taxon>Magnoliopsida</taxon>
        <taxon>Liliopsida</taxon>
        <taxon>Poales</taxon>
        <taxon>Poaceae</taxon>
        <taxon>BOP clade</taxon>
        <taxon>Pooideae</taxon>
        <taxon>Triticodae</taxon>
        <taxon>Triticeae</taxon>
        <taxon>Triticinae</taxon>
        <taxon>Triticum</taxon>
    </lineage>
</organism>
<name>A0A3B6NVN8_WHEAT</name>
<dbReference type="Pfam" id="PF20241">
    <property type="entry name" value="DUF6598"/>
    <property type="match status" value="1"/>
</dbReference>
<dbReference type="OMA" id="RVWESAW"/>
<sequence length="415" mass="45723">MDIAKLFDEFQSETDAESESVMGSDTNEGMSIVKSDKLILDSADLIPTRLEQYSVQDPDHDEMDRGKPGTLLSMEAKAAEAAAHEAYRFASEIRCWESAWSKTCNFFTDTTALSSMQFTHYTPGNMSYHRVGSTPETLQIFSVKLAKIGGGLAWPLSVYGVVAARDIVDHNRNILFSCSRSQAQELRQDDPFLHLIGPSRAIVFMDMVDFEIQLKVKGTTKSEDKALISYVCNYNGGCSPGVSTLCIEKFFCTLELCLQRIRRTVQATILGVQVVKYGSWPFEYGGRVTCSPPSEGEMVCTDSGVTPIINLASSQIVLLESKGKALPKGFHGYIVLSRQVVSVEAEGVLDLALEAYSRSGDTTTAQGHVRFLPKFCGISQDKCFLDDVEVVITVAWSLVATSKREVVLERGLSEY</sequence>
<dbReference type="Gramene" id="TraesCAD_scaffold_023719_01G000300.1">
    <property type="protein sequence ID" value="TraesCAD_scaffold_023719_01G000300.1"/>
    <property type="gene ID" value="TraesCAD_scaffold_023719_01G000300"/>
</dbReference>
<dbReference type="Gramene" id="TraesCS6A02G356300.1">
    <property type="protein sequence ID" value="TraesCS6A02G356300.1"/>
    <property type="gene ID" value="TraesCS6A02G356300"/>
</dbReference>
<evidence type="ECO:0000313" key="2">
    <source>
        <dbReference type="EnsemblPlants" id="TraesCS6A02G356300.1"/>
    </source>
</evidence>
<dbReference type="EnsemblPlants" id="TraesCS6A02G356300.1">
    <property type="protein sequence ID" value="TraesCS6A02G356300.1"/>
    <property type="gene ID" value="TraesCS6A02G356300"/>
</dbReference>
<dbReference type="Gramene" id="TraesCS6A03G0914900.1">
    <property type="protein sequence ID" value="TraesCS6A03G0914900.1.CDS"/>
    <property type="gene ID" value="TraesCS6A03G0914900"/>
</dbReference>
<proteinExistence type="predicted"/>
<dbReference type="Gramene" id="TraesROB_scaffold_070919_01G000300.1">
    <property type="protein sequence ID" value="TraesROB_scaffold_070919_01G000300.1"/>
    <property type="gene ID" value="TraesROB_scaffold_070919_01G000300"/>
</dbReference>
<dbReference type="InterPro" id="IPR046533">
    <property type="entry name" value="DUF6598"/>
</dbReference>
<dbReference type="GeneID" id="123128756"/>
<dbReference type="OrthoDB" id="598216at2759"/>
<reference evidence="2" key="1">
    <citation type="submission" date="2018-08" db="EMBL/GenBank/DDBJ databases">
        <authorList>
            <person name="Rossello M."/>
        </authorList>
    </citation>
    <scope>NUCLEOTIDE SEQUENCE [LARGE SCALE GENOMIC DNA]</scope>
    <source>
        <strain evidence="2">cv. Chinese Spring</strain>
    </source>
</reference>
<dbReference type="Gramene" id="TraesNOR6A03G03429660.1">
    <property type="protein sequence ID" value="TraesNOR6A03G03429660.1"/>
    <property type="gene ID" value="TraesNOR6A03G03429660"/>
</dbReference>
<dbReference type="Gramene" id="TraesRN6A0100899800.1">
    <property type="protein sequence ID" value="TraesRN6A0100899800.1"/>
    <property type="gene ID" value="TraesRN6A0100899800"/>
</dbReference>
<dbReference type="Gramene" id="TraesLAC6A03G03352800.1">
    <property type="protein sequence ID" value="TraesLAC6A03G03352800.1"/>
    <property type="gene ID" value="TraesLAC6A03G03352800"/>
</dbReference>
<dbReference type="RefSeq" id="XP_044404789.1">
    <property type="nucleotide sequence ID" value="XM_044548854.1"/>
</dbReference>
<feature type="domain" description="DUF6598" evidence="1">
    <location>
        <begin position="137"/>
        <end position="394"/>
    </location>
</feature>
<dbReference type="Gramene" id="TraesCLE_scaffold_074390_01G000300.1">
    <property type="protein sequence ID" value="TraesCLE_scaffold_074390_01G000300.1"/>
    <property type="gene ID" value="TraesCLE_scaffold_074390_01G000300"/>
</dbReference>
<evidence type="ECO:0000313" key="3">
    <source>
        <dbReference type="Proteomes" id="UP000019116"/>
    </source>
</evidence>
<dbReference type="PANTHER" id="PTHR33065:SF118">
    <property type="entry name" value="DUF6598 DOMAIN-CONTAINING PROTEIN"/>
    <property type="match status" value="1"/>
</dbReference>
<dbReference type="AlphaFoldDB" id="A0A3B6NVN8"/>
<evidence type="ECO:0000259" key="1">
    <source>
        <dbReference type="Pfam" id="PF20241"/>
    </source>
</evidence>
<dbReference type="Gramene" id="TraesWEE_scaffold_102705_01G000300.1">
    <property type="protein sequence ID" value="TraesWEE_scaffold_102705_01G000300.1"/>
    <property type="gene ID" value="TraesWEE_scaffold_102705_01G000300"/>
</dbReference>
<dbReference type="Proteomes" id="UP000019116">
    <property type="component" value="Chromosome 6A"/>
</dbReference>
<keyword evidence="3" id="KW-1185">Reference proteome</keyword>
<protein>
    <recommendedName>
        <fullName evidence="1">DUF6598 domain-containing protein</fullName>
    </recommendedName>
</protein>
<reference evidence="2" key="2">
    <citation type="submission" date="2018-10" db="UniProtKB">
        <authorList>
            <consortium name="EnsemblPlants"/>
        </authorList>
    </citation>
    <scope>IDENTIFICATION</scope>
</reference>
<dbReference type="PANTHER" id="PTHR33065">
    <property type="entry name" value="OS07G0486400 PROTEIN"/>
    <property type="match status" value="1"/>
</dbReference>